<dbReference type="AlphaFoldDB" id="A0A0K0FW52"/>
<accession>A0A0K0FW52</accession>
<reference evidence="1" key="1">
    <citation type="submission" date="2014-07" db="EMBL/GenBank/DDBJ databases">
        <authorList>
            <person name="Martin A.A"/>
            <person name="De Silva N."/>
        </authorList>
    </citation>
    <scope>NUCLEOTIDE SEQUENCE</scope>
</reference>
<protein>
    <submittedName>
        <fullName evidence="2">Transcription initiation factor IIE subunit beta</fullName>
    </submittedName>
</protein>
<sequence length="410" mass="48552">MNSIEDLAKKICYSISVCTDYLSIFDLRKILKESIHAVDIDNELEKLKITFLKLIYYMEEHNMIGDIQDRYDLNKVKFKYVPSDKNMKIYSKIAESLKRINKEDIEDNNSIYSLDINEVGVNFLRLKMQDDRKFNKIHSKVETRKPIEGLLRNKDFRGTKIERPEVKLNCDNLLEKLKKLDHTYEGSKNTENNKFIMKNLLITKSNDSELVIGIPSNVSSINNHKEPVEHNWFSHRPDFYDNLSPFEEQKSDDNSSIIINSIKNRYDYESINDKDNLRWRNEFENKKNVDKLGDLIEKLSNSLNDNKNDSNISLISKCTSLPKKEYEEYRKESASNSFDMYRYSWFESIKNFPSESVKQNCNEKKFLSNERKNNHNNVTITLLPLTIKDEEQIKITMEKFFSSEQFDSWH</sequence>
<name>A0A0K0FW52_STRVS</name>
<evidence type="ECO:0000313" key="1">
    <source>
        <dbReference type="Proteomes" id="UP000035680"/>
    </source>
</evidence>
<organism evidence="1 2">
    <name type="scientific">Strongyloides venezuelensis</name>
    <name type="common">Threadworm</name>
    <dbReference type="NCBI Taxonomy" id="75913"/>
    <lineage>
        <taxon>Eukaryota</taxon>
        <taxon>Metazoa</taxon>
        <taxon>Ecdysozoa</taxon>
        <taxon>Nematoda</taxon>
        <taxon>Chromadorea</taxon>
        <taxon>Rhabditida</taxon>
        <taxon>Tylenchina</taxon>
        <taxon>Panagrolaimomorpha</taxon>
        <taxon>Strongyloidoidea</taxon>
        <taxon>Strongyloididae</taxon>
        <taxon>Strongyloides</taxon>
    </lineage>
</organism>
<evidence type="ECO:0000313" key="2">
    <source>
        <dbReference type="WBParaSite" id="SVE_1659600.1"/>
    </source>
</evidence>
<reference evidence="2" key="2">
    <citation type="submission" date="2015-08" db="UniProtKB">
        <authorList>
            <consortium name="WormBaseParasite"/>
        </authorList>
    </citation>
    <scope>IDENTIFICATION</scope>
</reference>
<keyword evidence="1" id="KW-1185">Reference proteome</keyword>
<dbReference type="Proteomes" id="UP000035680">
    <property type="component" value="Unassembled WGS sequence"/>
</dbReference>
<proteinExistence type="predicted"/>
<dbReference type="WBParaSite" id="SVE_1659600.1">
    <property type="protein sequence ID" value="SVE_1659600.1"/>
    <property type="gene ID" value="SVE_1659600"/>
</dbReference>